<proteinExistence type="predicted"/>
<feature type="domain" description="TRAP C4-dicarboxylate transport system permease DctM subunit" evidence="10">
    <location>
        <begin position="422"/>
        <end position="623"/>
    </location>
</feature>
<reference evidence="11 12" key="1">
    <citation type="journal article" date="2012" name="BMC Genomics">
        <title>Comparative genomics of the classical Bordetella subspecies: the evolution and exchange of virulence-associated diversity amongst closely related pathogens.</title>
        <authorList>
            <person name="Park J."/>
            <person name="Zhang Y."/>
            <person name="Buboltz A.M."/>
            <person name="Zhang X."/>
            <person name="Schuster S.C."/>
            <person name="Ahuja U."/>
            <person name="Liu M."/>
            <person name="Miller J.F."/>
            <person name="Sebaihia M."/>
            <person name="Bentley S.D."/>
            <person name="Parkhill J."/>
            <person name="Harvill E.T."/>
        </authorList>
    </citation>
    <scope>NUCLEOTIDE SEQUENCE [LARGE SCALE GENOMIC DNA]</scope>
    <source>
        <strain evidence="11 12">253</strain>
    </source>
</reference>
<dbReference type="OrthoDB" id="9796052at2"/>
<feature type="transmembrane region" description="Helical" evidence="9">
    <location>
        <begin position="177"/>
        <end position="202"/>
    </location>
</feature>
<dbReference type="InterPro" id="IPR010656">
    <property type="entry name" value="DctM"/>
</dbReference>
<dbReference type="PANTHER" id="PTHR33362:SF7">
    <property type="entry name" value="SLL1103 PROTEIN"/>
    <property type="match status" value="1"/>
</dbReference>
<dbReference type="PANTHER" id="PTHR33362">
    <property type="entry name" value="SIALIC ACID TRAP TRANSPORTER PERMEASE PROTEIN SIAT-RELATED"/>
    <property type="match status" value="1"/>
</dbReference>
<dbReference type="InterPro" id="IPR004681">
    <property type="entry name" value="TRAP_DctM"/>
</dbReference>
<dbReference type="KEGG" id="bbh:BN112_0836"/>
<evidence type="ECO:0000259" key="10">
    <source>
        <dbReference type="Pfam" id="PF06808"/>
    </source>
</evidence>
<evidence type="ECO:0000256" key="9">
    <source>
        <dbReference type="SAM" id="Phobius"/>
    </source>
</evidence>
<feature type="domain" description="TRAP C4-dicarboxylate transport system permease DctM subunit" evidence="10">
    <location>
        <begin position="41"/>
        <end position="310"/>
    </location>
</feature>
<accession>A0A0C6P3M9</accession>
<dbReference type="AlphaFoldDB" id="A0A0C6P3M9"/>
<feature type="transmembrane region" description="Helical" evidence="9">
    <location>
        <begin position="446"/>
        <end position="462"/>
    </location>
</feature>
<keyword evidence="7" id="KW-0813">Transport</keyword>
<keyword evidence="3 7" id="KW-0997">Cell inner membrane</keyword>
<sequence>MKIHKALWFGLSCIGLVLLMIAFLTPWDHLTTGHIGLLMLALIVVAIMLGFPTAFTLMGMGVLFTFLAYFMQHEDGARAVRQTLDLMVQRTYATMTNDSLISVPLFVFMGYLVERANLIERLFRSMHLALARLPGALGVATLITCAIFATATGIVGAVVTLMGLLAMPAMLKAGYSVRLTAGSITAGGCLGILIPPSVMLIVYGATTGVSVVQLYAGAFFPGIMLAGLYVLYVMIVAKLRPDMAPPLSKEERHIPLQPGAEALRRQGYRHAVPGLLAGLFKRRDPQITGSFLARNLMLVAAPLAAFVLITGATYSTVTEPPVVYEIPDELRLGSGDSFDSGLAEPPSEDGGLAEPPGAAAAPEAAAAQAEAAEAAEDAAAERLPAPYGFWVFFAVCVALLAVFYALLNWTRLEVVRLLMSSFFPLALMIVAVLGSIVFGLATPSEAAAMGALGGALLALAYRRLTMPVLRESVYLTAKTSAMVCWLFVGSSIFSAAFALLGGQGLVEQWVLSLGLTPIQFMLLAQIIIFLLGWPLEWTEIIVIFMPIFVPLLKAFGIDPLFFGLLVALNLQTAFLSPPVAMSAFYLKGVAPPHVTLNQIFLGMMPFMGIQLLAIFLLYMFPGIGLWLPTVLYR</sequence>
<name>A0A0C6P3M9_BORBO</name>
<feature type="transmembrane region" description="Helical" evidence="9">
    <location>
        <begin position="291"/>
        <end position="314"/>
    </location>
</feature>
<evidence type="ECO:0000313" key="12">
    <source>
        <dbReference type="Proteomes" id="UP000007564"/>
    </source>
</evidence>
<feature type="region of interest" description="Disordered" evidence="8">
    <location>
        <begin position="337"/>
        <end position="357"/>
    </location>
</feature>
<keyword evidence="2" id="KW-1003">Cell membrane</keyword>
<evidence type="ECO:0000256" key="1">
    <source>
        <dbReference type="ARBA" id="ARBA00004429"/>
    </source>
</evidence>
<feature type="transmembrane region" description="Helical" evidence="9">
    <location>
        <begin position="214"/>
        <end position="237"/>
    </location>
</feature>
<feature type="transmembrane region" description="Helical" evidence="9">
    <location>
        <begin position="483"/>
        <end position="502"/>
    </location>
</feature>
<evidence type="ECO:0000256" key="6">
    <source>
        <dbReference type="ARBA" id="ARBA00023136"/>
    </source>
</evidence>
<evidence type="ECO:0000256" key="7">
    <source>
        <dbReference type="RuleBase" id="RU369079"/>
    </source>
</evidence>
<feature type="transmembrane region" description="Helical" evidence="9">
    <location>
        <begin position="91"/>
        <end position="113"/>
    </location>
</feature>
<evidence type="ECO:0000313" key="11">
    <source>
        <dbReference type="EMBL" id="CCJ52754.1"/>
    </source>
</evidence>
<evidence type="ECO:0000256" key="8">
    <source>
        <dbReference type="SAM" id="MobiDB-lite"/>
    </source>
</evidence>
<feature type="transmembrane region" description="Helical" evidence="9">
    <location>
        <begin position="7"/>
        <end position="25"/>
    </location>
</feature>
<keyword evidence="4 9" id="KW-0812">Transmembrane</keyword>
<comment type="subcellular location">
    <subcellularLocation>
        <location evidence="1 7">Cell inner membrane</location>
        <topology evidence="1 7">Multi-pass membrane protein</topology>
    </subcellularLocation>
</comment>
<evidence type="ECO:0000256" key="5">
    <source>
        <dbReference type="ARBA" id="ARBA00022989"/>
    </source>
</evidence>
<feature type="transmembrane region" description="Helical" evidence="9">
    <location>
        <begin position="414"/>
        <end position="440"/>
    </location>
</feature>
<dbReference type="EMBL" id="HE965806">
    <property type="protein sequence ID" value="CCJ52754.1"/>
    <property type="molecule type" value="Genomic_DNA"/>
</dbReference>
<keyword evidence="5 9" id="KW-1133">Transmembrane helix</keyword>
<feature type="transmembrane region" description="Helical" evidence="9">
    <location>
        <begin position="522"/>
        <end position="548"/>
    </location>
</feature>
<feature type="transmembrane region" description="Helical" evidence="9">
    <location>
        <begin position="133"/>
        <end position="165"/>
    </location>
</feature>
<dbReference type="GO" id="GO:0005886">
    <property type="term" value="C:plasma membrane"/>
    <property type="evidence" value="ECO:0007669"/>
    <property type="project" value="UniProtKB-SubCell"/>
</dbReference>
<keyword evidence="6 9" id="KW-0472">Membrane</keyword>
<comment type="function">
    <text evidence="7">Part of the tripartite ATP-independent periplasmic (TRAP) transport system.</text>
</comment>
<protein>
    <submittedName>
        <fullName evidence="11">Putative membrane protein</fullName>
    </submittedName>
</protein>
<dbReference type="GeneID" id="56479142"/>
<gene>
    <name evidence="11" type="ORF">BN112_0836</name>
</gene>
<feature type="transmembrane region" description="Helical" evidence="9">
    <location>
        <begin position="37"/>
        <end position="70"/>
    </location>
</feature>
<organism evidence="11 12">
    <name type="scientific">Bordetella bronchiseptica 253</name>
    <dbReference type="NCBI Taxonomy" id="568707"/>
    <lineage>
        <taxon>Bacteria</taxon>
        <taxon>Pseudomonadati</taxon>
        <taxon>Pseudomonadota</taxon>
        <taxon>Betaproteobacteria</taxon>
        <taxon>Burkholderiales</taxon>
        <taxon>Alcaligenaceae</taxon>
        <taxon>Bordetella</taxon>
    </lineage>
</organism>
<dbReference type="GO" id="GO:0022857">
    <property type="term" value="F:transmembrane transporter activity"/>
    <property type="evidence" value="ECO:0007669"/>
    <property type="project" value="UniProtKB-UniRule"/>
</dbReference>
<feature type="transmembrane region" description="Helical" evidence="9">
    <location>
        <begin position="606"/>
        <end position="627"/>
    </location>
</feature>
<evidence type="ECO:0000256" key="4">
    <source>
        <dbReference type="ARBA" id="ARBA00022692"/>
    </source>
</evidence>
<feature type="transmembrane region" description="Helical" evidence="9">
    <location>
        <begin position="387"/>
        <end position="407"/>
    </location>
</feature>
<evidence type="ECO:0000256" key="2">
    <source>
        <dbReference type="ARBA" id="ARBA00022475"/>
    </source>
</evidence>
<evidence type="ECO:0000256" key="3">
    <source>
        <dbReference type="ARBA" id="ARBA00022519"/>
    </source>
</evidence>
<dbReference type="RefSeq" id="WP_003810990.1">
    <property type="nucleotide sequence ID" value="NC_019382.1"/>
</dbReference>
<dbReference type="HOGENOM" id="CLU_019824_4_0_4"/>
<dbReference type="Proteomes" id="UP000007564">
    <property type="component" value="Chromosome"/>
</dbReference>
<dbReference type="Pfam" id="PF06808">
    <property type="entry name" value="DctM"/>
    <property type="match status" value="2"/>
</dbReference>